<protein>
    <submittedName>
        <fullName evidence="8">Choline transport protein</fullName>
    </submittedName>
</protein>
<comment type="subcellular location">
    <subcellularLocation>
        <location evidence="1">Membrane</location>
        <topology evidence="1">Multi-pass membrane protein</topology>
    </subcellularLocation>
</comment>
<evidence type="ECO:0000256" key="5">
    <source>
        <dbReference type="ARBA" id="ARBA00023136"/>
    </source>
</evidence>
<dbReference type="PANTHER" id="PTHR45649:SF1">
    <property type="entry name" value="TRANSPORTER, PUTATIVE (EUROFUNG)-RELATED"/>
    <property type="match status" value="1"/>
</dbReference>
<feature type="transmembrane region" description="Helical" evidence="7">
    <location>
        <begin position="370"/>
        <end position="398"/>
    </location>
</feature>
<keyword evidence="5 7" id="KW-0472">Membrane</keyword>
<dbReference type="GO" id="GO:0016020">
    <property type="term" value="C:membrane"/>
    <property type="evidence" value="ECO:0007669"/>
    <property type="project" value="UniProtKB-SubCell"/>
</dbReference>
<keyword evidence="3 7" id="KW-0812">Transmembrane</keyword>
<dbReference type="AlphaFoldDB" id="A0A9W9LM58"/>
<evidence type="ECO:0000313" key="8">
    <source>
        <dbReference type="EMBL" id="KAJ5165761.1"/>
    </source>
</evidence>
<dbReference type="Proteomes" id="UP001146351">
    <property type="component" value="Unassembled WGS sequence"/>
</dbReference>
<feature type="region of interest" description="Disordered" evidence="6">
    <location>
        <begin position="1"/>
        <end position="21"/>
    </location>
</feature>
<feature type="transmembrane region" description="Helical" evidence="7">
    <location>
        <begin position="199"/>
        <end position="218"/>
    </location>
</feature>
<feature type="transmembrane region" description="Helical" evidence="7">
    <location>
        <begin position="43"/>
        <end position="67"/>
    </location>
</feature>
<feature type="transmembrane region" description="Helical" evidence="7">
    <location>
        <begin position="172"/>
        <end position="192"/>
    </location>
</feature>
<feature type="compositionally biased region" description="Polar residues" evidence="6">
    <location>
        <begin position="1"/>
        <end position="13"/>
    </location>
</feature>
<evidence type="ECO:0000256" key="3">
    <source>
        <dbReference type="ARBA" id="ARBA00022692"/>
    </source>
</evidence>
<feature type="transmembrane region" description="Helical" evidence="7">
    <location>
        <begin position="124"/>
        <end position="152"/>
    </location>
</feature>
<accession>A0A9W9LM58</accession>
<evidence type="ECO:0000313" key="9">
    <source>
        <dbReference type="Proteomes" id="UP001146351"/>
    </source>
</evidence>
<evidence type="ECO:0000256" key="4">
    <source>
        <dbReference type="ARBA" id="ARBA00022989"/>
    </source>
</evidence>
<evidence type="ECO:0000256" key="7">
    <source>
        <dbReference type="SAM" id="Phobius"/>
    </source>
</evidence>
<dbReference type="PIRSF" id="PIRSF006060">
    <property type="entry name" value="AA_transporter"/>
    <property type="match status" value="1"/>
</dbReference>
<dbReference type="GO" id="GO:0022857">
    <property type="term" value="F:transmembrane transporter activity"/>
    <property type="evidence" value="ECO:0007669"/>
    <property type="project" value="InterPro"/>
</dbReference>
<feature type="transmembrane region" description="Helical" evidence="7">
    <location>
        <begin position="282"/>
        <end position="305"/>
    </location>
</feature>
<feature type="transmembrane region" description="Helical" evidence="7">
    <location>
        <begin position="325"/>
        <end position="349"/>
    </location>
</feature>
<comment type="caution">
    <text evidence="8">The sequence shown here is derived from an EMBL/GenBank/DDBJ whole genome shotgun (WGS) entry which is preliminary data.</text>
</comment>
<evidence type="ECO:0000256" key="1">
    <source>
        <dbReference type="ARBA" id="ARBA00004141"/>
    </source>
</evidence>
<name>A0A9W9LM58_9EURO</name>
<feature type="transmembrane region" description="Helical" evidence="7">
    <location>
        <begin position="410"/>
        <end position="430"/>
    </location>
</feature>
<keyword evidence="4 7" id="KW-1133">Transmembrane helix</keyword>
<dbReference type="PANTHER" id="PTHR45649">
    <property type="entry name" value="AMINO-ACID PERMEASE BAT1"/>
    <property type="match status" value="1"/>
</dbReference>
<reference evidence="8" key="2">
    <citation type="journal article" date="2023" name="IMA Fungus">
        <title>Comparative genomic study of the Penicillium genus elucidates a diverse pangenome and 15 lateral gene transfer events.</title>
        <authorList>
            <person name="Petersen C."/>
            <person name="Sorensen T."/>
            <person name="Nielsen M.R."/>
            <person name="Sondergaard T.E."/>
            <person name="Sorensen J.L."/>
            <person name="Fitzpatrick D.A."/>
            <person name="Frisvad J.C."/>
            <person name="Nielsen K.L."/>
        </authorList>
    </citation>
    <scope>NUCLEOTIDE SEQUENCE</scope>
    <source>
        <strain evidence="8">IBT 21917</strain>
    </source>
</reference>
<dbReference type="EMBL" id="JAPQKO010000004">
    <property type="protein sequence ID" value="KAJ5165761.1"/>
    <property type="molecule type" value="Genomic_DNA"/>
</dbReference>
<feature type="transmembrane region" description="Helical" evidence="7">
    <location>
        <begin position="79"/>
        <end position="103"/>
    </location>
</feature>
<dbReference type="OrthoDB" id="3257095at2759"/>
<feature type="transmembrane region" description="Helical" evidence="7">
    <location>
        <begin position="464"/>
        <end position="487"/>
    </location>
</feature>
<feature type="transmembrane region" description="Helical" evidence="7">
    <location>
        <begin position="238"/>
        <end position="261"/>
    </location>
</feature>
<reference evidence="8" key="1">
    <citation type="submission" date="2022-11" db="EMBL/GenBank/DDBJ databases">
        <authorList>
            <person name="Petersen C."/>
        </authorList>
    </citation>
    <scope>NUCLEOTIDE SEQUENCE</scope>
    <source>
        <strain evidence="8">IBT 21917</strain>
    </source>
</reference>
<evidence type="ECO:0000256" key="2">
    <source>
        <dbReference type="ARBA" id="ARBA00022448"/>
    </source>
</evidence>
<proteinExistence type="predicted"/>
<gene>
    <name evidence="8" type="ORF">N7492_006057</name>
</gene>
<feature type="transmembrane region" description="Helical" evidence="7">
    <location>
        <begin position="499"/>
        <end position="518"/>
    </location>
</feature>
<keyword evidence="2" id="KW-0813">Transport</keyword>
<sequence>MSSHQMKDMSTTGMEEIGRPTSKELDDANLARMGKRPVLKRNFGLMSMLGFSCTILITWEGIVVLFMQAYANGGPAGAVYGFLFVWFGVASTFAVLSELASMAPTSGGQYHWCSMLAPPSAMKILSYLTGWLTVIGWQATYATSCYLCGSLIQGLIVLTNSDYKPHNWHGTLLFWAVALFSITINAVGGKLLPRFEGFILILHILGFFAILIPLTYMADHGSAKEVFTHFLNQGMFPSGGLSFFVGMVGCIFAFAGGDAAVHMSEEISNASIAVPTSIMLSVLINGSLGFGMLLAMLFCLGNNFAESMDSKTGYPFMAIFLDATHSVVGTAVMASIITTMGICTSVGMLASASRQFWSFARDRGIPGWRLWSQVHGTTAVPIYSVLLTTCVVCLLALINIGSEVAFNDLVAMSISGLYLSYMMVAGLLLYRRCTGGISNARSSETAVINTVGGKLVWGPFHLPGIFGIAVNTFAMIYMTIAVFFSFWPPSWEVTVTTMNFSVVGTFGTIILSLIYYLFRARKVYDGPIIETD</sequence>
<evidence type="ECO:0000256" key="6">
    <source>
        <dbReference type="SAM" id="MobiDB-lite"/>
    </source>
</evidence>
<dbReference type="Gene3D" id="1.20.1740.10">
    <property type="entry name" value="Amino acid/polyamine transporter I"/>
    <property type="match status" value="1"/>
</dbReference>
<dbReference type="Pfam" id="PF13520">
    <property type="entry name" value="AA_permease_2"/>
    <property type="match status" value="1"/>
</dbReference>
<keyword evidence="9" id="KW-1185">Reference proteome</keyword>
<organism evidence="8 9">
    <name type="scientific">Penicillium capsulatum</name>
    <dbReference type="NCBI Taxonomy" id="69766"/>
    <lineage>
        <taxon>Eukaryota</taxon>
        <taxon>Fungi</taxon>
        <taxon>Dikarya</taxon>
        <taxon>Ascomycota</taxon>
        <taxon>Pezizomycotina</taxon>
        <taxon>Eurotiomycetes</taxon>
        <taxon>Eurotiomycetidae</taxon>
        <taxon>Eurotiales</taxon>
        <taxon>Aspergillaceae</taxon>
        <taxon>Penicillium</taxon>
    </lineage>
</organism>
<dbReference type="InterPro" id="IPR002293">
    <property type="entry name" value="AA/rel_permease1"/>
</dbReference>